<dbReference type="KEGG" id="msj:MSSAC_3652"/>
<evidence type="ECO:0000259" key="2">
    <source>
        <dbReference type="Pfam" id="PF26596"/>
    </source>
</evidence>
<feature type="transmembrane region" description="Helical" evidence="1">
    <location>
        <begin position="149"/>
        <end position="166"/>
    </location>
</feature>
<evidence type="ECO:0000313" key="3">
    <source>
        <dbReference type="EMBL" id="AKB38242.1"/>
    </source>
</evidence>
<evidence type="ECO:0000313" key="4">
    <source>
        <dbReference type="Proteomes" id="UP000033123"/>
    </source>
</evidence>
<accession>A0A0E3PSN3</accession>
<sequence length="171" mass="18738">MVTPASAGEVTITFDDGIVVADQDVDDAYADLGVTFEGAKVVDTKLVGTDLGFTPKDDFCTINFSPYVTSVSIDFKDDLAEGNMDGLLVNGEKISDSECTYVWIEKTLHIESSAQNPIKSVQLYGIEYLPCICTKITFDNLKYTQIPEFPTVALPAATVLGMIFVFQRRKN</sequence>
<dbReference type="InterPro" id="IPR017474">
    <property type="entry name" value="PEF_CTERM_C"/>
</dbReference>
<dbReference type="Proteomes" id="UP000033123">
    <property type="component" value="Chromosome"/>
</dbReference>
<dbReference type="EMBL" id="CP009508">
    <property type="protein sequence ID" value="AKB38242.1"/>
    <property type="molecule type" value="Genomic_DNA"/>
</dbReference>
<feature type="domain" description="PEF-CTERM protein sorting" evidence="2">
    <location>
        <begin position="146"/>
        <end position="170"/>
    </location>
</feature>
<dbReference type="HOGENOM" id="CLU_1438139_0_0_2"/>
<keyword evidence="1" id="KW-1133">Transmembrane helix</keyword>
<dbReference type="PATRIC" id="fig|1434118.4.peg.4713"/>
<organism evidence="3 4">
    <name type="scientific">Methanosarcina siciliae C2J</name>
    <dbReference type="NCBI Taxonomy" id="1434118"/>
    <lineage>
        <taxon>Archaea</taxon>
        <taxon>Methanobacteriati</taxon>
        <taxon>Methanobacteriota</taxon>
        <taxon>Stenosarchaea group</taxon>
        <taxon>Methanomicrobia</taxon>
        <taxon>Methanosarcinales</taxon>
        <taxon>Methanosarcinaceae</taxon>
        <taxon>Methanosarcina</taxon>
    </lineage>
</organism>
<dbReference type="AlphaFoldDB" id="A0A0E3PSN3"/>
<reference evidence="3 4" key="1">
    <citation type="submission" date="2014-07" db="EMBL/GenBank/DDBJ databases">
        <title>Methanogenic archaea and the global carbon cycle.</title>
        <authorList>
            <person name="Henriksen J.R."/>
            <person name="Luke J."/>
            <person name="Reinhart S."/>
            <person name="Benedict M.N."/>
            <person name="Youngblut N.D."/>
            <person name="Metcalf M.E."/>
            <person name="Whitaker R.J."/>
            <person name="Metcalf W.W."/>
        </authorList>
    </citation>
    <scope>NUCLEOTIDE SEQUENCE [LARGE SCALE GENOMIC DNA]</scope>
    <source>
        <strain evidence="3 4">C2J</strain>
    </source>
</reference>
<dbReference type="NCBIfam" id="TIGR03024">
    <property type="entry name" value="arch_PEF_CTERM"/>
    <property type="match status" value="1"/>
</dbReference>
<gene>
    <name evidence="3" type="ORF">MSSAC_3652</name>
</gene>
<protein>
    <recommendedName>
        <fullName evidence="2">PEF-CTERM protein sorting domain-containing protein</fullName>
    </recommendedName>
</protein>
<name>A0A0E3PSN3_9EURY</name>
<evidence type="ECO:0000256" key="1">
    <source>
        <dbReference type="SAM" id="Phobius"/>
    </source>
</evidence>
<keyword evidence="1" id="KW-0812">Transmembrane</keyword>
<keyword evidence="1" id="KW-0472">Membrane</keyword>
<dbReference type="Pfam" id="PF26596">
    <property type="entry name" value="PEF-CTERM_ARCH"/>
    <property type="match status" value="1"/>
</dbReference>
<proteinExistence type="predicted"/>